<dbReference type="InterPro" id="IPR003682">
    <property type="entry name" value="rRNA_ssu_MeTfrase_G"/>
</dbReference>
<evidence type="ECO:0000256" key="5">
    <source>
        <dbReference type="ARBA" id="ARBA00022691"/>
    </source>
</evidence>
<feature type="binding site" evidence="6">
    <location>
        <position position="81"/>
    </location>
    <ligand>
        <name>S-adenosyl-L-methionine</name>
        <dbReference type="ChEBI" id="CHEBI:59789"/>
    </ligand>
</feature>
<dbReference type="SUPFAM" id="SSF53335">
    <property type="entry name" value="S-adenosyl-L-methionine-dependent methyltransferases"/>
    <property type="match status" value="1"/>
</dbReference>
<keyword evidence="8" id="KW-1185">Reference proteome</keyword>
<comment type="caution">
    <text evidence="6">Lacks conserved residue(s) required for the propagation of feature annotation.</text>
</comment>
<dbReference type="Proteomes" id="UP000742786">
    <property type="component" value="Unassembled WGS sequence"/>
</dbReference>
<dbReference type="GO" id="GO:0005829">
    <property type="term" value="C:cytosol"/>
    <property type="evidence" value="ECO:0007669"/>
    <property type="project" value="TreeGrafter"/>
</dbReference>
<evidence type="ECO:0000313" key="7">
    <source>
        <dbReference type="EMBL" id="CAG4884474.1"/>
    </source>
</evidence>
<sequence>MNRNEILRAGLNALGLDLPETATQRLLAYVDLLVKWNRTYNLTAIRDGDEMVTQHLLDSLSILPFLQDVQSLADIGSGAGLPGIPLAIAQPQLAVTLIDSVQKKSAFQQQAKIDLALTNVSIYSGRIEDYRKYDEFDAVTARAFSDLPLLAKAAGPLLRPGGRIYAMKGVLPQDEMAALPAPWHVAATPRLLVPGLSAERHLLILERN</sequence>
<dbReference type="NCBIfam" id="TIGR00138">
    <property type="entry name" value="rsmG_gidB"/>
    <property type="match status" value="1"/>
</dbReference>
<proteinExistence type="inferred from homology"/>
<organism evidence="7 8">
    <name type="scientific">Georgfuchsia toluolica</name>
    <dbReference type="NCBI Taxonomy" id="424218"/>
    <lineage>
        <taxon>Bacteria</taxon>
        <taxon>Pseudomonadati</taxon>
        <taxon>Pseudomonadota</taxon>
        <taxon>Betaproteobacteria</taxon>
        <taxon>Nitrosomonadales</taxon>
        <taxon>Sterolibacteriaceae</taxon>
        <taxon>Georgfuchsia</taxon>
    </lineage>
</organism>
<reference evidence="7" key="1">
    <citation type="submission" date="2021-04" db="EMBL/GenBank/DDBJ databases">
        <authorList>
            <person name="Hornung B."/>
        </authorList>
    </citation>
    <scope>NUCLEOTIDE SEQUENCE</scope>
    <source>
        <strain evidence="7">G5G6</strain>
    </source>
</reference>
<feature type="binding site" evidence="6">
    <location>
        <position position="142"/>
    </location>
    <ligand>
        <name>S-adenosyl-L-methionine</name>
        <dbReference type="ChEBI" id="CHEBI:59789"/>
    </ligand>
</feature>
<dbReference type="CDD" id="cd02440">
    <property type="entry name" value="AdoMet_MTases"/>
    <property type="match status" value="1"/>
</dbReference>
<dbReference type="PANTHER" id="PTHR31760">
    <property type="entry name" value="S-ADENOSYL-L-METHIONINE-DEPENDENT METHYLTRANSFERASES SUPERFAMILY PROTEIN"/>
    <property type="match status" value="1"/>
</dbReference>
<dbReference type="AlphaFoldDB" id="A0A916J5A7"/>
<dbReference type="EMBL" id="CAJQUM010000001">
    <property type="protein sequence ID" value="CAG4884474.1"/>
    <property type="molecule type" value="Genomic_DNA"/>
</dbReference>
<comment type="similarity">
    <text evidence="6">Belongs to the methyltransferase superfamily. RNA methyltransferase RsmG family.</text>
</comment>
<evidence type="ECO:0000256" key="1">
    <source>
        <dbReference type="ARBA" id="ARBA00022490"/>
    </source>
</evidence>
<comment type="subcellular location">
    <subcellularLocation>
        <location evidence="6">Cytoplasm</location>
    </subcellularLocation>
</comment>
<dbReference type="Gene3D" id="3.40.50.150">
    <property type="entry name" value="Vaccinia Virus protein VP39"/>
    <property type="match status" value="1"/>
</dbReference>
<keyword evidence="4 6" id="KW-0808">Transferase</keyword>
<name>A0A916J5A7_9PROT</name>
<dbReference type="EC" id="2.1.1.170" evidence="6"/>
<comment type="catalytic activity">
    <reaction evidence="6">
        <text>guanosine(527) in 16S rRNA + S-adenosyl-L-methionine = N(7)-methylguanosine(527) in 16S rRNA + S-adenosyl-L-homocysteine</text>
        <dbReference type="Rhea" id="RHEA:42732"/>
        <dbReference type="Rhea" id="RHEA-COMP:10209"/>
        <dbReference type="Rhea" id="RHEA-COMP:10210"/>
        <dbReference type="ChEBI" id="CHEBI:57856"/>
        <dbReference type="ChEBI" id="CHEBI:59789"/>
        <dbReference type="ChEBI" id="CHEBI:74269"/>
        <dbReference type="ChEBI" id="CHEBI:74480"/>
        <dbReference type="EC" id="2.1.1.170"/>
    </reaction>
</comment>
<keyword evidence="3 6" id="KW-0489">Methyltransferase</keyword>
<comment type="caution">
    <text evidence="7">The sequence shown here is derived from an EMBL/GenBank/DDBJ whole genome shotgun (WGS) entry which is preliminary data.</text>
</comment>
<dbReference type="GO" id="GO:0070043">
    <property type="term" value="F:rRNA (guanine-N7-)-methyltransferase activity"/>
    <property type="evidence" value="ECO:0007669"/>
    <property type="project" value="UniProtKB-UniRule"/>
</dbReference>
<dbReference type="HAMAP" id="MF_00074">
    <property type="entry name" value="16SrRNA_methyltr_G"/>
    <property type="match status" value="1"/>
</dbReference>
<comment type="function">
    <text evidence="6">Specifically methylates the N7 position of guanine in position 527 of 16S rRNA.</text>
</comment>
<evidence type="ECO:0000256" key="2">
    <source>
        <dbReference type="ARBA" id="ARBA00022552"/>
    </source>
</evidence>
<evidence type="ECO:0000313" key="8">
    <source>
        <dbReference type="Proteomes" id="UP000742786"/>
    </source>
</evidence>
<evidence type="ECO:0000256" key="3">
    <source>
        <dbReference type="ARBA" id="ARBA00022603"/>
    </source>
</evidence>
<evidence type="ECO:0000256" key="6">
    <source>
        <dbReference type="HAMAP-Rule" id="MF_00074"/>
    </source>
</evidence>
<dbReference type="Pfam" id="PF02527">
    <property type="entry name" value="GidB"/>
    <property type="match status" value="1"/>
</dbReference>
<keyword evidence="5 6" id="KW-0949">S-adenosyl-L-methionine</keyword>
<gene>
    <name evidence="7" type="primary">gidB</name>
    <name evidence="6" type="synonym">rsmG</name>
    <name evidence="7" type="ORF">GTOL_12357</name>
</gene>
<protein>
    <recommendedName>
        <fullName evidence="6">Ribosomal RNA small subunit methyltransferase G</fullName>
        <ecNumber evidence="6">2.1.1.170</ecNumber>
    </recommendedName>
    <alternativeName>
        <fullName evidence="6">16S rRNA 7-methylguanosine methyltransferase</fullName>
        <shortName evidence="6">16S rRNA m7G methyltransferase</shortName>
    </alternativeName>
</protein>
<dbReference type="InterPro" id="IPR029063">
    <property type="entry name" value="SAM-dependent_MTases_sf"/>
</dbReference>
<feature type="binding site" evidence="6">
    <location>
        <begin position="127"/>
        <end position="128"/>
    </location>
    <ligand>
        <name>S-adenosyl-L-methionine</name>
        <dbReference type="ChEBI" id="CHEBI:59789"/>
    </ligand>
</feature>
<dbReference type="PIRSF" id="PIRSF003078">
    <property type="entry name" value="GidB"/>
    <property type="match status" value="1"/>
</dbReference>
<dbReference type="PANTHER" id="PTHR31760:SF0">
    <property type="entry name" value="S-ADENOSYL-L-METHIONINE-DEPENDENT METHYLTRANSFERASES SUPERFAMILY PROTEIN"/>
    <property type="match status" value="1"/>
</dbReference>
<keyword evidence="1 6" id="KW-0963">Cytoplasm</keyword>
<keyword evidence="2 6" id="KW-0698">rRNA processing</keyword>
<evidence type="ECO:0000256" key="4">
    <source>
        <dbReference type="ARBA" id="ARBA00022679"/>
    </source>
</evidence>
<dbReference type="RefSeq" id="WP_220636325.1">
    <property type="nucleotide sequence ID" value="NZ_CAJQUM010000001.1"/>
</dbReference>
<accession>A0A916J5A7</accession>
<feature type="binding site" evidence="6">
    <location>
        <position position="76"/>
    </location>
    <ligand>
        <name>S-adenosyl-L-methionine</name>
        <dbReference type="ChEBI" id="CHEBI:59789"/>
    </ligand>
</feature>